<proteinExistence type="predicted"/>
<evidence type="ECO:0000313" key="1">
    <source>
        <dbReference type="EMBL" id="AYV75145.1"/>
    </source>
</evidence>
<name>A0A3G4ZJZ3_9VIRU</name>
<accession>A0A3G4ZJZ3</accession>
<protein>
    <submittedName>
        <fullName evidence="1">Uncharacterized protein</fullName>
    </submittedName>
</protein>
<gene>
    <name evidence="1" type="ORF">Terrestrivirus1_19</name>
</gene>
<organism evidence="1">
    <name type="scientific">Terrestrivirus sp</name>
    <dbReference type="NCBI Taxonomy" id="2487775"/>
    <lineage>
        <taxon>Viruses</taxon>
        <taxon>Varidnaviria</taxon>
        <taxon>Bamfordvirae</taxon>
        <taxon>Nucleocytoviricota</taxon>
        <taxon>Megaviricetes</taxon>
        <taxon>Imitervirales</taxon>
        <taxon>Mimiviridae</taxon>
        <taxon>Klosneuvirinae</taxon>
    </lineage>
</organism>
<reference evidence="1" key="1">
    <citation type="submission" date="2018-10" db="EMBL/GenBank/DDBJ databases">
        <title>Hidden diversity of soil giant viruses.</title>
        <authorList>
            <person name="Schulz F."/>
            <person name="Alteio L."/>
            <person name="Goudeau D."/>
            <person name="Ryan E.M."/>
            <person name="Malmstrom R.R."/>
            <person name="Blanchard J."/>
            <person name="Woyke T."/>
        </authorList>
    </citation>
    <scope>NUCLEOTIDE SEQUENCE</scope>
    <source>
        <strain evidence="1">TEV1</strain>
    </source>
</reference>
<sequence>MPKKKFITIYMTNALVIFILGKLKTSGINVFQHTLMMKLQNVTMANNANT</sequence>
<dbReference type="EMBL" id="MK071979">
    <property type="protein sequence ID" value="AYV75145.1"/>
    <property type="molecule type" value="Genomic_DNA"/>
</dbReference>